<evidence type="ECO:0000256" key="3">
    <source>
        <dbReference type="ARBA" id="ARBA00022692"/>
    </source>
</evidence>
<dbReference type="Gene3D" id="1.20.1600.10">
    <property type="entry name" value="Outer membrane efflux proteins (OEP)"/>
    <property type="match status" value="1"/>
</dbReference>
<dbReference type="PANTHER" id="PTHR30026">
    <property type="entry name" value="OUTER MEMBRANE PROTEIN TOLC"/>
    <property type="match status" value="1"/>
</dbReference>
<sequence>MKKLFLLCRIVFLLFLTPLFADDLSSVLSNDKSRLLEYKKEQNSEQSSKLEKSWINPIQLQYSKNYSTQYPDTIGLKQFVISVDQPIFQMGGIWAAMKYASALGKANDIDIEIQKKEMIANAYRLLFNLKKARLQEKKLELLVANDNLDIQIQKESYDAGLSNRTLYDQALLKRNRDVTSKLETEMRIVSIKNDFSLLSDSEPESFELPDFRLMRQAEYKAGQLELKRDKLRIEEKRYNYRMTWTKYLPQLSVTGRYINEDLNPMFTGGNLNRDYYTYGFKVSMPLNINAKNDITSSKIALLESKINLDEQRKKVANSYKLVAKKLEVIDKKIALSKEDAEHYQSMLTTTQEFEALGDKTSFDTQIVSNTLQIREIDQSIYAIDAQLELLELYSKVANLGV</sequence>
<evidence type="ECO:0000256" key="2">
    <source>
        <dbReference type="ARBA" id="ARBA00022452"/>
    </source>
</evidence>
<dbReference type="InterPro" id="IPR051906">
    <property type="entry name" value="TolC-like"/>
</dbReference>
<reference evidence="6" key="1">
    <citation type="submission" date="2016-10" db="EMBL/GenBank/DDBJ databases">
        <authorList>
            <person name="de Groot N.N."/>
        </authorList>
    </citation>
    <scope>NUCLEOTIDE SEQUENCE</scope>
</reference>
<organism evidence="6">
    <name type="scientific">hydrothermal vent metagenome</name>
    <dbReference type="NCBI Taxonomy" id="652676"/>
    <lineage>
        <taxon>unclassified sequences</taxon>
        <taxon>metagenomes</taxon>
        <taxon>ecological metagenomes</taxon>
    </lineage>
</organism>
<name>A0A1W1CHT5_9ZZZZ</name>
<keyword evidence="2" id="KW-1134">Transmembrane beta strand</keyword>
<evidence type="ECO:0000256" key="1">
    <source>
        <dbReference type="ARBA" id="ARBA00004442"/>
    </source>
</evidence>
<protein>
    <recommendedName>
        <fullName evidence="7">Heavy metal RND efflux outer membrane protein, CzcC family</fullName>
    </recommendedName>
</protein>
<dbReference type="GO" id="GO:0015288">
    <property type="term" value="F:porin activity"/>
    <property type="evidence" value="ECO:0007669"/>
    <property type="project" value="TreeGrafter"/>
</dbReference>
<evidence type="ECO:0000256" key="4">
    <source>
        <dbReference type="ARBA" id="ARBA00023136"/>
    </source>
</evidence>
<evidence type="ECO:0008006" key="7">
    <source>
        <dbReference type="Google" id="ProtNLM"/>
    </source>
</evidence>
<dbReference type="EMBL" id="FPHE01000141">
    <property type="protein sequence ID" value="SFV65428.1"/>
    <property type="molecule type" value="Genomic_DNA"/>
</dbReference>
<dbReference type="PANTHER" id="PTHR30026:SF20">
    <property type="entry name" value="OUTER MEMBRANE PROTEIN TOLC"/>
    <property type="match status" value="1"/>
</dbReference>
<proteinExistence type="predicted"/>
<keyword evidence="5" id="KW-0998">Cell outer membrane</keyword>
<comment type="subcellular location">
    <subcellularLocation>
        <location evidence="1">Cell outer membrane</location>
    </subcellularLocation>
</comment>
<dbReference type="GO" id="GO:0009279">
    <property type="term" value="C:cell outer membrane"/>
    <property type="evidence" value="ECO:0007669"/>
    <property type="project" value="UniProtKB-SubCell"/>
</dbReference>
<gene>
    <name evidence="6" type="ORF">MNB_SV-12-1217</name>
</gene>
<keyword evidence="3" id="KW-0812">Transmembrane</keyword>
<dbReference type="GO" id="GO:1990281">
    <property type="term" value="C:efflux pump complex"/>
    <property type="evidence" value="ECO:0007669"/>
    <property type="project" value="TreeGrafter"/>
</dbReference>
<evidence type="ECO:0000313" key="6">
    <source>
        <dbReference type="EMBL" id="SFV65428.1"/>
    </source>
</evidence>
<dbReference type="SUPFAM" id="SSF56954">
    <property type="entry name" value="Outer membrane efflux proteins (OEP)"/>
    <property type="match status" value="1"/>
</dbReference>
<evidence type="ECO:0000256" key="5">
    <source>
        <dbReference type="ARBA" id="ARBA00023237"/>
    </source>
</evidence>
<dbReference type="AlphaFoldDB" id="A0A1W1CHT5"/>
<dbReference type="GO" id="GO:0015562">
    <property type="term" value="F:efflux transmembrane transporter activity"/>
    <property type="evidence" value="ECO:0007669"/>
    <property type="project" value="InterPro"/>
</dbReference>
<accession>A0A1W1CHT5</accession>
<keyword evidence="4" id="KW-0472">Membrane</keyword>